<evidence type="ECO:0000256" key="1">
    <source>
        <dbReference type="ARBA" id="ARBA00004141"/>
    </source>
</evidence>
<evidence type="ECO:0000313" key="12">
    <source>
        <dbReference type="EMBL" id="RLG71222.1"/>
    </source>
</evidence>
<dbReference type="Proteomes" id="UP000278031">
    <property type="component" value="Unassembled WGS sequence"/>
</dbReference>
<feature type="transmembrane region" description="Helical" evidence="10">
    <location>
        <begin position="55"/>
        <end position="76"/>
    </location>
</feature>
<comment type="subcellular location">
    <subcellularLocation>
        <location evidence="1">Membrane</location>
        <topology evidence="1">Multi-pass membrane protein</topology>
    </subcellularLocation>
</comment>
<sequence length="393" mass="42796">MLGPLEITLLCLGLSFICSEIFFRVRLPKIIGQIIAGVIIGLPVFKFLISGSGSNFIFGLSELGVVFLLFLTGLEIDIQKFKSLSKNMAIIAIISAATPFILGTLIGYAMHLHKVFPFAPFILGASLSITSTGANAKILMDFKKETSRLGQILIGSAAIDDFFGTVFLTIVLVILHQTANLELALFPLKLIMFVLVAFVLLKIFPKIFDVIAKEKSDSALFSIAILFCLIISVTANYLGLSTILGALIAGVLMKISTDKNIENAIFSHLKVITYSLVIPFFFIAIGMAFDIASLFENFNWVCIIFFVAVIGKIAGPIVWSLISKEFSLRQALLLGLGMNSRGAIELVVAKIALAYNLIPQNIYSAIVTTAVLTTLIFPIALKRELSINEKIMD</sequence>
<dbReference type="GO" id="GO:1902600">
    <property type="term" value="P:proton transmembrane transport"/>
    <property type="evidence" value="ECO:0007669"/>
    <property type="project" value="InterPro"/>
</dbReference>
<feature type="transmembrane region" description="Helical" evidence="10">
    <location>
        <begin position="6"/>
        <end position="23"/>
    </location>
</feature>
<evidence type="ECO:0000256" key="10">
    <source>
        <dbReference type="SAM" id="Phobius"/>
    </source>
</evidence>
<protein>
    <recommendedName>
        <fullName evidence="11">Cation/H+ exchanger transmembrane domain-containing protein</fullName>
    </recommendedName>
</protein>
<dbReference type="AlphaFoldDB" id="A0A497JI91"/>
<accession>A0A497JI91</accession>
<feature type="domain" description="Cation/H+ exchanger transmembrane" evidence="11">
    <location>
        <begin position="16"/>
        <end position="382"/>
    </location>
</feature>
<evidence type="ECO:0000256" key="9">
    <source>
        <dbReference type="ARBA" id="ARBA00023201"/>
    </source>
</evidence>
<feature type="transmembrane region" description="Helical" evidence="10">
    <location>
        <begin position="183"/>
        <end position="204"/>
    </location>
</feature>
<reference evidence="12 13" key="1">
    <citation type="submission" date="2018-06" db="EMBL/GenBank/DDBJ databases">
        <title>Extensive metabolic versatility and redundancy in microbially diverse, dynamic hydrothermal sediments.</title>
        <authorList>
            <person name="Dombrowski N."/>
            <person name="Teske A."/>
            <person name="Baker B.J."/>
        </authorList>
    </citation>
    <scope>NUCLEOTIDE SEQUENCE [LARGE SCALE GENOMIC DNA]</scope>
    <source>
        <strain evidence="12">B51_G17</strain>
    </source>
</reference>
<feature type="transmembrane region" description="Helical" evidence="10">
    <location>
        <begin position="361"/>
        <end position="381"/>
    </location>
</feature>
<gene>
    <name evidence="12" type="ORF">DRO04_00250</name>
</gene>
<feature type="transmembrane region" description="Helical" evidence="10">
    <location>
        <begin position="239"/>
        <end position="257"/>
    </location>
</feature>
<evidence type="ECO:0000256" key="8">
    <source>
        <dbReference type="ARBA" id="ARBA00023136"/>
    </source>
</evidence>
<dbReference type="GO" id="GO:0006814">
    <property type="term" value="P:sodium ion transport"/>
    <property type="evidence" value="ECO:0007669"/>
    <property type="project" value="UniProtKB-KW"/>
</dbReference>
<feature type="transmembrane region" description="Helical" evidence="10">
    <location>
        <begin position="30"/>
        <end position="49"/>
    </location>
</feature>
<proteinExistence type="predicted"/>
<evidence type="ECO:0000256" key="2">
    <source>
        <dbReference type="ARBA" id="ARBA00022448"/>
    </source>
</evidence>
<feature type="transmembrane region" description="Helical" evidence="10">
    <location>
        <begin position="152"/>
        <end position="177"/>
    </location>
</feature>
<keyword evidence="6" id="KW-0915">Sodium</keyword>
<evidence type="ECO:0000256" key="6">
    <source>
        <dbReference type="ARBA" id="ARBA00023053"/>
    </source>
</evidence>
<dbReference type="Pfam" id="PF00999">
    <property type="entry name" value="Na_H_Exchanger"/>
    <property type="match status" value="1"/>
</dbReference>
<comment type="caution">
    <text evidence="12">The sequence shown here is derived from an EMBL/GenBank/DDBJ whole genome shotgun (WGS) entry which is preliminary data.</text>
</comment>
<feature type="transmembrane region" description="Helical" evidence="10">
    <location>
        <begin position="116"/>
        <end position="140"/>
    </location>
</feature>
<organism evidence="12 13">
    <name type="scientific">Candidatus Iainarchaeum sp</name>
    <dbReference type="NCBI Taxonomy" id="3101447"/>
    <lineage>
        <taxon>Archaea</taxon>
        <taxon>Candidatus Iainarchaeota</taxon>
        <taxon>Candidatus Iainarchaeia</taxon>
        <taxon>Candidatus Iainarchaeales</taxon>
        <taxon>Candidatus Iainarchaeaceae</taxon>
        <taxon>Candidatus Iainarchaeum</taxon>
    </lineage>
</organism>
<dbReference type="InterPro" id="IPR038770">
    <property type="entry name" value="Na+/solute_symporter_sf"/>
</dbReference>
<keyword evidence="9" id="KW-0739">Sodium transport</keyword>
<dbReference type="GO" id="GO:0015297">
    <property type="term" value="F:antiporter activity"/>
    <property type="evidence" value="ECO:0007669"/>
    <property type="project" value="UniProtKB-KW"/>
</dbReference>
<feature type="transmembrane region" description="Helical" evidence="10">
    <location>
        <begin position="298"/>
        <end position="319"/>
    </location>
</feature>
<dbReference type="Gene3D" id="1.20.1530.20">
    <property type="match status" value="1"/>
</dbReference>
<dbReference type="PANTHER" id="PTHR43562:SF3">
    <property type="entry name" value="SODIUM ION_PROTON EXCHANGER (EUROFUNG)"/>
    <property type="match status" value="1"/>
</dbReference>
<dbReference type="EMBL" id="QMWP01000004">
    <property type="protein sequence ID" value="RLG71222.1"/>
    <property type="molecule type" value="Genomic_DNA"/>
</dbReference>
<name>A0A497JI91_9ARCH</name>
<keyword evidence="4 10" id="KW-0812">Transmembrane</keyword>
<keyword evidence="2" id="KW-0813">Transport</keyword>
<keyword evidence="7" id="KW-0406">Ion transport</keyword>
<feature type="transmembrane region" description="Helical" evidence="10">
    <location>
        <begin position="88"/>
        <end position="110"/>
    </location>
</feature>
<evidence type="ECO:0000256" key="7">
    <source>
        <dbReference type="ARBA" id="ARBA00023065"/>
    </source>
</evidence>
<keyword evidence="3" id="KW-0050">Antiport</keyword>
<evidence type="ECO:0000256" key="4">
    <source>
        <dbReference type="ARBA" id="ARBA00022692"/>
    </source>
</evidence>
<dbReference type="GO" id="GO:0016020">
    <property type="term" value="C:membrane"/>
    <property type="evidence" value="ECO:0007669"/>
    <property type="project" value="UniProtKB-SubCell"/>
</dbReference>
<dbReference type="PANTHER" id="PTHR43562">
    <property type="entry name" value="NAPA-TYPE SODIUM/HYDROGEN ANTIPORTER"/>
    <property type="match status" value="1"/>
</dbReference>
<feature type="transmembrane region" description="Helical" evidence="10">
    <location>
        <begin position="269"/>
        <end position="292"/>
    </location>
</feature>
<evidence type="ECO:0000259" key="11">
    <source>
        <dbReference type="Pfam" id="PF00999"/>
    </source>
</evidence>
<dbReference type="InterPro" id="IPR006153">
    <property type="entry name" value="Cation/H_exchanger_TM"/>
</dbReference>
<keyword evidence="8 10" id="KW-0472">Membrane</keyword>
<keyword evidence="5 10" id="KW-1133">Transmembrane helix</keyword>
<evidence type="ECO:0000256" key="3">
    <source>
        <dbReference type="ARBA" id="ARBA00022449"/>
    </source>
</evidence>
<evidence type="ECO:0000256" key="5">
    <source>
        <dbReference type="ARBA" id="ARBA00022989"/>
    </source>
</evidence>
<evidence type="ECO:0000313" key="13">
    <source>
        <dbReference type="Proteomes" id="UP000278031"/>
    </source>
</evidence>